<keyword evidence="6" id="KW-1185">Reference proteome</keyword>
<dbReference type="PROSITE" id="PS01272">
    <property type="entry name" value="GCKR"/>
    <property type="match status" value="1"/>
</dbReference>
<keyword evidence="1 3" id="KW-0456">Lyase</keyword>
<dbReference type="HAMAP" id="MF_00068">
    <property type="entry name" value="MurQ"/>
    <property type="match status" value="1"/>
</dbReference>
<comment type="miscellaneous">
    <text evidence="3">A lyase-type mechanism (elimination/hydration) is suggested for the cleavage of the lactyl ether bond of MurNAc 6-phosphate, with the formation of an alpha,beta-unsaturated aldehyde intermediate with (E)-stereochemistry, followed by the syn addition of water to give product.</text>
</comment>
<evidence type="ECO:0000256" key="1">
    <source>
        <dbReference type="ARBA" id="ARBA00023239"/>
    </source>
</evidence>
<gene>
    <name evidence="3" type="primary">murQ</name>
    <name evidence="5" type="ORF">GCM10023195_39910</name>
</gene>
<reference evidence="6" key="1">
    <citation type="journal article" date="2019" name="Int. J. Syst. Evol. Microbiol.">
        <title>The Global Catalogue of Microorganisms (GCM) 10K type strain sequencing project: providing services to taxonomists for standard genome sequencing and annotation.</title>
        <authorList>
            <consortium name="The Broad Institute Genomics Platform"/>
            <consortium name="The Broad Institute Genome Sequencing Center for Infectious Disease"/>
            <person name="Wu L."/>
            <person name="Ma J."/>
        </authorList>
    </citation>
    <scope>NUCLEOTIDE SEQUENCE [LARGE SCALE GENOMIC DNA]</scope>
    <source>
        <strain evidence="6">JCM 17938</strain>
    </source>
</reference>
<comment type="function">
    <text evidence="3">Specifically catalyzes the cleavage of the D-lactyl ether substituent of MurNAc 6-phosphate, producing GlcNAc 6-phosphate and D-lactate.</text>
</comment>
<dbReference type="EMBL" id="BAABHJ010000009">
    <property type="protein sequence ID" value="GAA4609820.1"/>
    <property type="molecule type" value="Genomic_DNA"/>
</dbReference>
<dbReference type="PANTHER" id="PTHR10088:SF4">
    <property type="entry name" value="GLUCOKINASE REGULATORY PROTEIN"/>
    <property type="match status" value="1"/>
</dbReference>
<dbReference type="Proteomes" id="UP001500212">
    <property type="component" value="Unassembled WGS sequence"/>
</dbReference>
<accession>A0ABP8TJK9</accession>
<evidence type="ECO:0000256" key="3">
    <source>
        <dbReference type="HAMAP-Rule" id="MF_00068"/>
    </source>
</evidence>
<comment type="pathway">
    <text evidence="3">Amino-sugar metabolism; N-acetylmuramate degradation.</text>
</comment>
<protein>
    <recommendedName>
        <fullName evidence="3">N-acetylmuramic acid 6-phosphate etherase</fullName>
        <shortName evidence="3">MurNAc-6-P etherase</shortName>
        <ecNumber evidence="3">4.2.1.126</ecNumber>
    </recommendedName>
    <alternativeName>
        <fullName evidence="3">N-acetylmuramic acid 6-phosphate hydrolase</fullName>
    </alternativeName>
    <alternativeName>
        <fullName evidence="3">N-acetylmuramic acid 6-phosphate lyase</fullName>
    </alternativeName>
</protein>
<comment type="similarity">
    <text evidence="3">Belongs to the GCKR-like family. MurNAc-6-P etherase subfamily.</text>
</comment>
<dbReference type="Pfam" id="PF22645">
    <property type="entry name" value="GKRP_SIS_N"/>
    <property type="match status" value="1"/>
</dbReference>
<name>A0ABP8TJK9_9ACTN</name>
<dbReference type="InterPro" id="IPR001347">
    <property type="entry name" value="SIS_dom"/>
</dbReference>
<organism evidence="5 6">
    <name type="scientific">Actinoallomurus liliacearum</name>
    <dbReference type="NCBI Taxonomy" id="1080073"/>
    <lineage>
        <taxon>Bacteria</taxon>
        <taxon>Bacillati</taxon>
        <taxon>Actinomycetota</taxon>
        <taxon>Actinomycetes</taxon>
        <taxon>Streptosporangiales</taxon>
        <taxon>Thermomonosporaceae</taxon>
        <taxon>Actinoallomurus</taxon>
    </lineage>
</organism>
<dbReference type="EC" id="4.2.1.126" evidence="3"/>
<evidence type="ECO:0000313" key="5">
    <source>
        <dbReference type="EMBL" id="GAA4609820.1"/>
    </source>
</evidence>
<dbReference type="RefSeq" id="WP_345356123.1">
    <property type="nucleotide sequence ID" value="NZ_BAABHJ010000009.1"/>
</dbReference>
<dbReference type="InterPro" id="IPR005488">
    <property type="entry name" value="Etherase_MurQ"/>
</dbReference>
<feature type="domain" description="SIS" evidence="4">
    <location>
        <begin position="59"/>
        <end position="218"/>
    </location>
</feature>
<dbReference type="InterPro" id="IPR046348">
    <property type="entry name" value="SIS_dom_sf"/>
</dbReference>
<keyword evidence="2 3" id="KW-0119">Carbohydrate metabolism</keyword>
<proteinExistence type="inferred from homology"/>
<feature type="active site" description="Proton donor" evidence="3">
    <location>
        <position position="87"/>
    </location>
</feature>
<evidence type="ECO:0000313" key="6">
    <source>
        <dbReference type="Proteomes" id="UP001500212"/>
    </source>
</evidence>
<dbReference type="SUPFAM" id="SSF53697">
    <property type="entry name" value="SIS domain"/>
    <property type="match status" value="1"/>
</dbReference>
<dbReference type="NCBIfam" id="NF003915">
    <property type="entry name" value="PRK05441.1"/>
    <property type="match status" value="1"/>
</dbReference>
<dbReference type="NCBIfam" id="NF009222">
    <property type="entry name" value="PRK12570.1"/>
    <property type="match status" value="1"/>
</dbReference>
<dbReference type="CDD" id="cd05007">
    <property type="entry name" value="SIS_Etherase"/>
    <property type="match status" value="1"/>
</dbReference>
<dbReference type="InterPro" id="IPR040190">
    <property type="entry name" value="MURQ/GCKR"/>
</dbReference>
<dbReference type="PANTHER" id="PTHR10088">
    <property type="entry name" value="GLUCOKINASE REGULATORY PROTEIN"/>
    <property type="match status" value="1"/>
</dbReference>
<comment type="caution">
    <text evidence="5">The sequence shown here is derived from an EMBL/GenBank/DDBJ whole genome shotgun (WGS) entry which is preliminary data.</text>
</comment>
<feature type="active site" evidence="3">
    <location>
        <position position="118"/>
    </location>
</feature>
<sequence length="313" mass="32027">MNHSGIRVVSPTEQVNARTAELDAVPTLELVRLLHEEDRTVPDAVAVVLPRLAALVDDAAARVAGGGRVHYFGAGTSGRLGVLDAAELLPTFGLPDDVVIAHQAGGATALVRAVENAEDNDDGADATEVTGADVVIGLAASGRTPYVGAALTAARAAGAATALITSNPNAPLGELADYLLVADTGPEAITGSTRLKAGTAQKLILNTFSTALMVRLGHTYGNLMVDMRATNAKLRGRSMELLVQATGADDAECAAAIDLCGDLKTALVYLLARRRTAVTPDECRAALAMSGGRVRQALATLDADPAPPADLPA</sequence>
<comment type="subunit">
    <text evidence="3">Homodimer.</text>
</comment>
<evidence type="ECO:0000256" key="2">
    <source>
        <dbReference type="ARBA" id="ARBA00023277"/>
    </source>
</evidence>
<dbReference type="Gene3D" id="3.40.50.10490">
    <property type="entry name" value="Glucose-6-phosphate isomerase like protein, domain 1"/>
    <property type="match status" value="1"/>
</dbReference>
<dbReference type="PROSITE" id="PS51464">
    <property type="entry name" value="SIS"/>
    <property type="match status" value="1"/>
</dbReference>
<comment type="catalytic activity">
    <reaction evidence="3">
        <text>N-acetyl-D-muramate 6-phosphate + H2O = N-acetyl-D-glucosamine 6-phosphate + (R)-lactate</text>
        <dbReference type="Rhea" id="RHEA:26410"/>
        <dbReference type="ChEBI" id="CHEBI:15377"/>
        <dbReference type="ChEBI" id="CHEBI:16004"/>
        <dbReference type="ChEBI" id="CHEBI:57513"/>
        <dbReference type="ChEBI" id="CHEBI:58722"/>
        <dbReference type="EC" id="4.2.1.126"/>
    </reaction>
</comment>
<evidence type="ECO:0000259" key="4">
    <source>
        <dbReference type="PROSITE" id="PS51464"/>
    </source>
</evidence>
<dbReference type="Gene3D" id="1.10.8.1080">
    <property type="match status" value="1"/>
</dbReference>
<dbReference type="InterPro" id="IPR005486">
    <property type="entry name" value="Glucokinase_regulatory_CS"/>
</dbReference>